<dbReference type="Gene3D" id="2.60.40.10">
    <property type="entry name" value="Immunoglobulins"/>
    <property type="match status" value="1"/>
</dbReference>
<reference evidence="4 5" key="1">
    <citation type="submission" date="2014-12" db="EMBL/GenBank/DDBJ databases">
        <title>Draft genome sequences of 10 type strains of Lactococcus.</title>
        <authorList>
            <person name="Sun Z."/>
            <person name="Zhong Z."/>
            <person name="Liu W."/>
            <person name="Zhang W."/>
            <person name="Zhang H."/>
        </authorList>
    </citation>
    <scope>NUCLEOTIDE SEQUENCE [LARGE SCALE GENOMIC DNA]</scope>
    <source>
        <strain evidence="4 5">DSM 22330</strain>
    </source>
</reference>
<dbReference type="CDD" id="cd11338">
    <property type="entry name" value="AmyAc_CMD"/>
    <property type="match status" value="1"/>
</dbReference>
<evidence type="ECO:0000256" key="1">
    <source>
        <dbReference type="ARBA" id="ARBA00022801"/>
    </source>
</evidence>
<dbReference type="SMART" id="SM00642">
    <property type="entry name" value="Aamy"/>
    <property type="match status" value="1"/>
</dbReference>
<evidence type="ECO:0000313" key="5">
    <source>
        <dbReference type="Proteomes" id="UP000218979"/>
    </source>
</evidence>
<dbReference type="InterPro" id="IPR006047">
    <property type="entry name" value="GH13_cat_dom"/>
</dbReference>
<gene>
    <name evidence="4" type="ORF">RR45_GL001964</name>
</gene>
<dbReference type="EMBL" id="JXJT01000007">
    <property type="protein sequence ID" value="PCS03936.1"/>
    <property type="molecule type" value="Genomic_DNA"/>
</dbReference>
<feature type="domain" description="Glycosyl hydrolase family 13 catalytic" evidence="3">
    <location>
        <begin position="151"/>
        <end position="516"/>
    </location>
</feature>
<dbReference type="InterPro" id="IPR045857">
    <property type="entry name" value="O16G_dom_2"/>
</dbReference>
<dbReference type="Gene3D" id="3.20.20.80">
    <property type="entry name" value="Glycosidases"/>
    <property type="match status" value="1"/>
</dbReference>
<keyword evidence="2" id="KW-0326">Glycosidase</keyword>
<comment type="caution">
    <text evidence="4">The sequence shown here is derived from an EMBL/GenBank/DDBJ whole genome shotgun (WGS) entry which is preliminary data.</text>
</comment>
<name>A0ABX4I7J4_9LACT</name>
<dbReference type="CDD" id="cd02857">
    <property type="entry name" value="E_set_CDase_PDE_N"/>
    <property type="match status" value="1"/>
</dbReference>
<keyword evidence="5" id="KW-1185">Reference proteome</keyword>
<organism evidence="4 5">
    <name type="scientific">Pseudolactococcus chungangensis CAU 28 = DSM 22330</name>
    <dbReference type="NCBI Taxonomy" id="1122154"/>
    <lineage>
        <taxon>Bacteria</taxon>
        <taxon>Bacillati</taxon>
        <taxon>Bacillota</taxon>
        <taxon>Bacilli</taxon>
        <taxon>Lactobacillales</taxon>
        <taxon>Streptococcaceae</taxon>
        <taxon>Pseudolactococcus</taxon>
    </lineage>
</organism>
<proteinExistence type="predicted"/>
<dbReference type="PANTHER" id="PTHR10357:SF210">
    <property type="entry name" value="MALTODEXTRIN GLUCOSIDASE"/>
    <property type="match status" value="1"/>
</dbReference>
<accession>A0ABX4I7J4</accession>
<sequence length="593" mass="68548">MIMNLSAIYHRPESEYAYLYTASEMRVRVRTALDDIAKIVIVSGDPYETLNGVWQKEPDVEMTRGLATETHQYWEAKLYAPHNRLNYGFNITGLDGEVLFYGDQGFEPLIDEASDTKDALMGSNVYFKMPYFQEIDRFKAPEWVKKTIWYQIFPERFANGDSSNDNEGTLPWNPDDHPTREAFYGGDLRGVIDHLDHLVDLGINGIYFNPIFEAPTNHKYDTRNYLEIDPHFGTKADFKELVDKAHARGIKIMLDAVFNHIGDESPEWLDVLENGKQSKYADWFHIHSWPITTTPKSEYDDDSNYETFAFTRHMPKLNTANPEVQDYLLEISTYWIREFGIDAWRIDVANEVDHHFWKRFYKTVTAIEPDFYILGEIWTSAQPWLNGDEFNGVMNYAFTGSIIDYFAKRKISADKLISNLNVQLMLNRDQTNQMMYNLLDSHDAPRVLSLANGDKDIVKQMYAFMFLQQGTPDIYYGSEYAMTGDNDPDNRKPMEWRPDKQDQDMYAFMKALIQLRKDQLAVLVDGDLAWRVEGDIVSFTRSLLGTRLTATFNASVATYEMSIDKGQVIFANHLSDGILEPKGFVVILESETV</sequence>
<evidence type="ECO:0000256" key="2">
    <source>
        <dbReference type="ARBA" id="ARBA00023295"/>
    </source>
</evidence>
<dbReference type="Gene3D" id="3.90.400.10">
    <property type="entry name" value="Oligo-1,6-glucosidase, Domain 2"/>
    <property type="match status" value="1"/>
</dbReference>
<dbReference type="Pfam" id="PF00128">
    <property type="entry name" value="Alpha-amylase"/>
    <property type="match status" value="1"/>
</dbReference>
<evidence type="ECO:0000313" key="4">
    <source>
        <dbReference type="EMBL" id="PCS03936.1"/>
    </source>
</evidence>
<protein>
    <submittedName>
        <fullName evidence="4">Neopullulanase</fullName>
    </submittedName>
</protein>
<dbReference type="InterPro" id="IPR013783">
    <property type="entry name" value="Ig-like_fold"/>
</dbReference>
<dbReference type="InterPro" id="IPR004185">
    <property type="entry name" value="Glyco_hydro_13_lg-like_dom"/>
</dbReference>
<dbReference type="Proteomes" id="UP000218979">
    <property type="component" value="Unassembled WGS sequence"/>
</dbReference>
<keyword evidence="1" id="KW-0378">Hydrolase</keyword>
<evidence type="ECO:0000259" key="3">
    <source>
        <dbReference type="SMART" id="SM00642"/>
    </source>
</evidence>
<dbReference type="InterPro" id="IPR017853">
    <property type="entry name" value="GH"/>
</dbReference>
<dbReference type="SUPFAM" id="SSF51445">
    <property type="entry name" value="(Trans)glycosidases"/>
    <property type="match status" value="1"/>
</dbReference>
<dbReference type="PANTHER" id="PTHR10357">
    <property type="entry name" value="ALPHA-AMYLASE FAMILY MEMBER"/>
    <property type="match status" value="1"/>
</dbReference>
<dbReference type="Pfam" id="PF02903">
    <property type="entry name" value="Alpha-amylase_N"/>
    <property type="match status" value="1"/>
</dbReference>